<dbReference type="EMBL" id="PDDY01000004">
    <property type="protein sequence ID" value="PEH36602.1"/>
    <property type="molecule type" value="Genomic_DNA"/>
</dbReference>
<proteinExistence type="predicted"/>
<sequence>MQYENYQTVVALKGDGPTFHDAELVGIEHRPADRELLLRFARVDGTTGIFRFVGVVSQRIVDFVEQNVVSRLLISPTYNFSATEVEQWSRWMDSRDDFQATVDRKLIDQRLADFVAGRKALFVLEPSCGAGVAVVCDSIFLGLAPEA</sequence>
<evidence type="ECO:0000313" key="2">
    <source>
        <dbReference type="Proteomes" id="UP000220629"/>
    </source>
</evidence>
<organism evidence="1 2">
    <name type="scientific">Burkholderia gladioli</name>
    <name type="common">Pseudomonas marginata</name>
    <name type="synonym">Phytomonas marginata</name>
    <dbReference type="NCBI Taxonomy" id="28095"/>
    <lineage>
        <taxon>Bacteria</taxon>
        <taxon>Pseudomonadati</taxon>
        <taxon>Pseudomonadota</taxon>
        <taxon>Betaproteobacteria</taxon>
        <taxon>Burkholderiales</taxon>
        <taxon>Burkholderiaceae</taxon>
        <taxon>Burkholderia</taxon>
    </lineage>
</organism>
<accession>A0A2A7RZB9</accession>
<dbReference type="RefSeq" id="WP_098153502.1">
    <property type="nucleotide sequence ID" value="NZ_CADEWE010000006.1"/>
</dbReference>
<reference evidence="2" key="1">
    <citation type="submission" date="2017-09" db="EMBL/GenBank/DDBJ databases">
        <title>FDA dAtabase for Regulatory Grade micrObial Sequences (FDA-ARGOS): Supporting development and validation of Infectious Disease Dx tests.</title>
        <authorList>
            <person name="Minogue T."/>
            <person name="Wolcott M."/>
            <person name="Wasieloski L."/>
            <person name="Aguilar W."/>
            <person name="Moore D."/>
            <person name="Tallon L."/>
            <person name="Sadzewicz L."/>
            <person name="Ott S."/>
            <person name="Zhao X."/>
            <person name="Nagaraj S."/>
            <person name="Vavikolanu K."/>
            <person name="Aluvathingal J."/>
            <person name="Nadendla S."/>
            <person name="Sichtig H."/>
        </authorList>
    </citation>
    <scope>NUCLEOTIDE SEQUENCE [LARGE SCALE GENOMIC DNA]</scope>
    <source>
        <strain evidence="2">FDAARGOS_390</strain>
    </source>
</reference>
<dbReference type="AlphaFoldDB" id="A0A2A7RZB9"/>
<comment type="caution">
    <text evidence="1">The sequence shown here is derived from an EMBL/GenBank/DDBJ whole genome shotgun (WGS) entry which is preliminary data.</text>
</comment>
<protein>
    <submittedName>
        <fullName evidence="1">Uncharacterized protein</fullName>
    </submittedName>
</protein>
<evidence type="ECO:0000313" key="1">
    <source>
        <dbReference type="EMBL" id="PEH36602.1"/>
    </source>
</evidence>
<gene>
    <name evidence="1" type="ORF">CRM94_18425</name>
</gene>
<dbReference type="Proteomes" id="UP000220629">
    <property type="component" value="Unassembled WGS sequence"/>
</dbReference>
<name>A0A2A7RZB9_BURGA</name>